<feature type="compositionally biased region" description="Pro residues" evidence="1">
    <location>
        <begin position="432"/>
        <end position="458"/>
    </location>
</feature>
<feature type="region of interest" description="Disordered" evidence="1">
    <location>
        <begin position="1"/>
        <end position="21"/>
    </location>
</feature>
<feature type="compositionally biased region" description="Basic and acidic residues" evidence="1">
    <location>
        <begin position="246"/>
        <end position="259"/>
    </location>
</feature>
<feature type="compositionally biased region" description="Low complexity" evidence="1">
    <location>
        <begin position="471"/>
        <end position="491"/>
    </location>
</feature>
<dbReference type="STRING" id="41427.A0A182JIN5"/>
<dbReference type="AlphaFoldDB" id="A0A182JIN5"/>
<feature type="region of interest" description="Disordered" evidence="1">
    <location>
        <begin position="412"/>
        <end position="491"/>
    </location>
</feature>
<accession>A0A182JIN5</accession>
<dbReference type="EnsemblMetazoa" id="AATE018783-RA">
    <property type="protein sequence ID" value="AATE018783-PA.1"/>
    <property type="gene ID" value="AATE018783"/>
</dbReference>
<feature type="compositionally biased region" description="Pro residues" evidence="1">
    <location>
        <begin position="412"/>
        <end position="424"/>
    </location>
</feature>
<evidence type="ECO:0000256" key="1">
    <source>
        <dbReference type="SAM" id="MobiDB-lite"/>
    </source>
</evidence>
<name>A0A182JIN5_ANOAO</name>
<feature type="region of interest" description="Disordered" evidence="1">
    <location>
        <begin position="246"/>
        <end position="339"/>
    </location>
</feature>
<organism evidence="2">
    <name type="scientific">Anopheles atroparvus</name>
    <name type="common">European mosquito</name>
    <dbReference type="NCBI Taxonomy" id="41427"/>
    <lineage>
        <taxon>Eukaryota</taxon>
        <taxon>Metazoa</taxon>
        <taxon>Ecdysozoa</taxon>
        <taxon>Arthropoda</taxon>
        <taxon>Hexapoda</taxon>
        <taxon>Insecta</taxon>
        <taxon>Pterygota</taxon>
        <taxon>Neoptera</taxon>
        <taxon>Endopterygota</taxon>
        <taxon>Diptera</taxon>
        <taxon>Nematocera</taxon>
        <taxon>Culicoidea</taxon>
        <taxon>Culicidae</taxon>
        <taxon>Anophelinae</taxon>
        <taxon>Anopheles</taxon>
    </lineage>
</organism>
<sequence>MQEPTEGGGHPAASGFLSPGSRTPTLLASMHRRASGVGYRPLSVPSVDRMRVRRVDGCTSDRDDCFLALRQTDYGQLFRILNRQLLQPPLTPCSPHCWWKLVLPPACDRAGPRSESQPLVSVRSAGASELAFESAGRSTAVGGGGTPSTGTAGPTVGGGGGGPADTACGTPTPAGAYPVGNPAYALAGYWPGLTPGGATWAPVAGGGGPSAGTNPDTTPVGPVGPVCGPFGGPPADCGGGNHYAILDHRHEPHPDRRCDSALNHHRQQRHRNPNDPTPMVDPHPAHALARGPDPVRRLPLRPSLPSEHAPSGPSNALPPSAVHPTTSQHEVHRGPDPCPTMHVARFGPRAYRRFRRAFGGPSSLRMSYPYADTSSARDFGACSLSSNRSCVHRSAEACHFFIPFTPPPLPFSEPRRSPPYPPSAPASRPASRPAPPLPAPPPPPPPPPPPCESPPRPSPRSSSRFERIADVSSPSNPAPSRSSSAVRSSCS</sequence>
<feature type="region of interest" description="Disordered" evidence="1">
    <location>
        <begin position="133"/>
        <end position="167"/>
    </location>
</feature>
<evidence type="ECO:0000313" key="2">
    <source>
        <dbReference type="EnsemblMetazoa" id="AATE018783-PA.1"/>
    </source>
</evidence>
<proteinExistence type="predicted"/>
<protein>
    <submittedName>
        <fullName evidence="2">Uncharacterized protein</fullName>
    </submittedName>
</protein>
<reference evidence="2" key="1">
    <citation type="submission" date="2022-08" db="UniProtKB">
        <authorList>
            <consortium name="EnsemblMetazoa"/>
        </authorList>
    </citation>
    <scope>IDENTIFICATION</scope>
    <source>
        <strain evidence="2">EBRO</strain>
    </source>
</reference>
<dbReference type="VEuPathDB" id="VectorBase:AATE018783"/>
<feature type="compositionally biased region" description="Gly residues" evidence="1">
    <location>
        <begin position="1"/>
        <end position="10"/>
    </location>
</feature>